<feature type="region of interest" description="Disordered" evidence="1">
    <location>
        <begin position="191"/>
        <end position="258"/>
    </location>
</feature>
<name>U6JXF5_9EIME</name>
<reference evidence="3" key="2">
    <citation type="submission" date="2013-10" db="EMBL/GenBank/DDBJ databases">
        <authorList>
            <person name="Aslett M."/>
        </authorList>
    </citation>
    <scope>NUCLEOTIDE SEQUENCE [LARGE SCALE GENOMIC DNA]</scope>
    <source>
        <strain evidence="3">Houghton</strain>
    </source>
</reference>
<dbReference type="AlphaFoldDB" id="U6JXF5"/>
<dbReference type="InterPro" id="IPR021288">
    <property type="entry name" value="Surface_antigen"/>
</dbReference>
<feature type="compositionally biased region" description="Low complexity" evidence="1">
    <location>
        <begin position="191"/>
        <end position="206"/>
    </location>
</feature>
<keyword evidence="4" id="KW-1185">Reference proteome</keyword>
<dbReference type="GeneID" id="25379627"/>
<evidence type="ECO:0000256" key="1">
    <source>
        <dbReference type="SAM" id="MobiDB-lite"/>
    </source>
</evidence>
<dbReference type="VEuPathDB" id="ToxoDB:EMH_0049430"/>
<dbReference type="Pfam" id="PF11054">
    <property type="entry name" value="Surface_antigen"/>
    <property type="match status" value="1"/>
</dbReference>
<sequence length="358" mass="38518">MKHISSVLLVAAAMLGSARGMENGAASPQTPEGSAKTANCLAEFNAARERADLDPFTTETDTQKKMPISDKEYIKAICEAIKKESYPYFASCFLLLFVSIGETVKTAKVSYQRTGTYAYAPHSDPLDGCSAAVTYWKGAHVNFGELPPVYEGEKGVYKESRNRSLVALYNPKKDATIDCAYITCPITSTTTTTASTSETTTEESTTVSGGPAGLSVTHEADAAPSASVEGQGNDAASAPFAYPASYGEGSQSHQHGGPSVRRLADAAETVTSLVCLTNPAALVDKEKPFSEDVWEEIKDAIENSASASTPHHLHDHHNRLYQRNDYRRIYNCGSCGSFPPRPPQPPLPAKRLQKNLQL</sequence>
<reference evidence="3" key="1">
    <citation type="submission" date="2013-10" db="EMBL/GenBank/DDBJ databases">
        <title>Genomic analysis of the causative agents of coccidiosis in chickens.</title>
        <authorList>
            <person name="Reid A.J."/>
            <person name="Blake D."/>
            <person name="Billington K."/>
            <person name="Browne H."/>
            <person name="Dunn M."/>
            <person name="Hung S."/>
            <person name="Kawahara F."/>
            <person name="Miranda-Saavedra D."/>
            <person name="Mourier T."/>
            <person name="Nagra H."/>
            <person name="Otto T.D."/>
            <person name="Rawlings N."/>
            <person name="Sanchez A."/>
            <person name="Sanders M."/>
            <person name="Subramaniam C."/>
            <person name="Tay Y."/>
            <person name="Dear P."/>
            <person name="Doerig C."/>
            <person name="Gruber A."/>
            <person name="Parkinson J."/>
            <person name="Shirley M."/>
            <person name="Wan K.L."/>
            <person name="Berriman M."/>
            <person name="Tomley F."/>
            <person name="Pain A."/>
        </authorList>
    </citation>
    <scope>NUCLEOTIDE SEQUENCE [LARGE SCALE GENOMIC DNA]</scope>
    <source>
        <strain evidence="3">Houghton</strain>
    </source>
</reference>
<feature type="chain" id="PRO_5004672271" evidence="2">
    <location>
        <begin position="21"/>
        <end position="358"/>
    </location>
</feature>
<dbReference type="OrthoDB" id="346569at2759"/>
<protein>
    <submittedName>
        <fullName evidence="3">SAG family member</fullName>
    </submittedName>
</protein>
<feature type="compositionally biased region" description="Low complexity" evidence="1">
    <location>
        <begin position="235"/>
        <end position="246"/>
    </location>
</feature>
<accession>U6JXF5</accession>
<feature type="compositionally biased region" description="Pro residues" evidence="1">
    <location>
        <begin position="339"/>
        <end position="348"/>
    </location>
</feature>
<keyword evidence="2" id="KW-0732">Signal</keyword>
<evidence type="ECO:0000256" key="2">
    <source>
        <dbReference type="SAM" id="SignalP"/>
    </source>
</evidence>
<feature type="signal peptide" evidence="2">
    <location>
        <begin position="1"/>
        <end position="20"/>
    </location>
</feature>
<dbReference type="Proteomes" id="UP000030744">
    <property type="component" value="Unassembled WGS sequence"/>
</dbReference>
<evidence type="ECO:0000313" key="4">
    <source>
        <dbReference type="Proteomes" id="UP000030744"/>
    </source>
</evidence>
<organism evidence="3 4">
    <name type="scientific">Eimeria mitis</name>
    <dbReference type="NCBI Taxonomy" id="44415"/>
    <lineage>
        <taxon>Eukaryota</taxon>
        <taxon>Sar</taxon>
        <taxon>Alveolata</taxon>
        <taxon>Apicomplexa</taxon>
        <taxon>Conoidasida</taxon>
        <taxon>Coccidia</taxon>
        <taxon>Eucoccidiorida</taxon>
        <taxon>Eimeriorina</taxon>
        <taxon>Eimeriidae</taxon>
        <taxon>Eimeria</taxon>
    </lineage>
</organism>
<evidence type="ECO:0000313" key="3">
    <source>
        <dbReference type="EMBL" id="CDJ29416.1"/>
    </source>
</evidence>
<proteinExistence type="predicted"/>
<dbReference type="EMBL" id="HG681901">
    <property type="protein sequence ID" value="CDJ29416.1"/>
    <property type="molecule type" value="Genomic_DNA"/>
</dbReference>
<feature type="region of interest" description="Disordered" evidence="1">
    <location>
        <begin position="337"/>
        <end position="358"/>
    </location>
</feature>
<gene>
    <name evidence="3" type="ORF">EMH_0049430</name>
</gene>
<dbReference type="RefSeq" id="XP_013351985.1">
    <property type="nucleotide sequence ID" value="XM_013496531.1"/>
</dbReference>